<keyword evidence="1" id="KW-0472">Membrane</keyword>
<organism evidence="2 3">
    <name type="scientific">Blattamonas nauphoetae</name>
    <dbReference type="NCBI Taxonomy" id="2049346"/>
    <lineage>
        <taxon>Eukaryota</taxon>
        <taxon>Metamonada</taxon>
        <taxon>Preaxostyla</taxon>
        <taxon>Oxymonadida</taxon>
        <taxon>Blattamonas</taxon>
    </lineage>
</organism>
<reference evidence="2 3" key="1">
    <citation type="journal article" date="2022" name="bioRxiv">
        <title>Genomics of Preaxostyla Flagellates Illuminates Evolutionary Transitions and the Path Towards Mitochondrial Loss.</title>
        <authorList>
            <person name="Novak L.V.F."/>
            <person name="Treitli S.C."/>
            <person name="Pyrih J."/>
            <person name="Halakuc P."/>
            <person name="Pipaliya S.V."/>
            <person name="Vacek V."/>
            <person name="Brzon O."/>
            <person name="Soukal P."/>
            <person name="Eme L."/>
            <person name="Dacks J.B."/>
            <person name="Karnkowska A."/>
            <person name="Elias M."/>
            <person name="Hampl V."/>
        </authorList>
    </citation>
    <scope>NUCLEOTIDE SEQUENCE [LARGE SCALE GENOMIC DNA]</scope>
    <source>
        <strain evidence="2">NAU3</strain>
        <tissue evidence="2">Gut</tissue>
    </source>
</reference>
<keyword evidence="1" id="KW-0812">Transmembrane</keyword>
<evidence type="ECO:0000313" key="3">
    <source>
        <dbReference type="Proteomes" id="UP001281761"/>
    </source>
</evidence>
<dbReference type="Proteomes" id="UP001281761">
    <property type="component" value="Unassembled WGS sequence"/>
</dbReference>
<keyword evidence="3" id="KW-1185">Reference proteome</keyword>
<keyword evidence="1" id="KW-1133">Transmembrane helix</keyword>
<accession>A0ABQ9Y2F1</accession>
<gene>
    <name evidence="2" type="ORF">BLNAU_7092</name>
</gene>
<name>A0ABQ9Y2F1_9EUKA</name>
<dbReference type="EMBL" id="JARBJD010000042">
    <property type="protein sequence ID" value="KAK2957916.1"/>
    <property type="molecule type" value="Genomic_DNA"/>
</dbReference>
<sequence>MKLLNNLLADCSTQNHLALIKAGLISELIITLNPSSLSFTEAEDIHLYLLTIVWNSIWFATPTGLEHLNFEDDDEQQTVRETVLKQVVAPSEKYISHLCVNYFSIIDGMQPMYFMVLLVRLVQLCSYYQPSMDIVVVMPIVLTIPSCLTFFAFNDSIWNFLFYMNACQWERNRERGAERQMWKTMHGMLRMEGIEDVIEEELQTDKDTIAGRKIVAESVNLNNLQGMNLPKPWWIQA</sequence>
<proteinExistence type="predicted"/>
<feature type="transmembrane region" description="Helical" evidence="1">
    <location>
        <begin position="135"/>
        <end position="154"/>
    </location>
</feature>
<evidence type="ECO:0000256" key="1">
    <source>
        <dbReference type="SAM" id="Phobius"/>
    </source>
</evidence>
<protein>
    <submittedName>
        <fullName evidence="2">Uncharacterized protein</fullName>
    </submittedName>
</protein>
<comment type="caution">
    <text evidence="2">The sequence shown here is derived from an EMBL/GenBank/DDBJ whole genome shotgun (WGS) entry which is preliminary data.</text>
</comment>
<evidence type="ECO:0000313" key="2">
    <source>
        <dbReference type="EMBL" id="KAK2957916.1"/>
    </source>
</evidence>